<dbReference type="Gene3D" id="2.20.200.10">
    <property type="entry name" value="Outer membrane efflux proteins (OEP)"/>
    <property type="match status" value="1"/>
</dbReference>
<dbReference type="GO" id="GO:0015562">
    <property type="term" value="F:efflux transmembrane transporter activity"/>
    <property type="evidence" value="ECO:0007669"/>
    <property type="project" value="InterPro"/>
</dbReference>
<accession>A0AAE4BS33</accession>
<keyword evidence="2" id="KW-0812">Transmembrane</keyword>
<sequence length="472" mass="52980">MKIVNRKNRYWAFFIMLAWVLSSCLAQRKFQDPELSLNTDELYRFEHNEDSASLAQLPLDEFFADSLLHHYILQGFEKNYDVRIALQSILAAEAYRKQGKAAFYPTLSVGPNANWQQFSSNTAFGEGGFNMNQFDLTANVSWEADIWGKISSQNKAFQASYLQSISAKQAVMTQLVSQISQAYFELLALDEQLEITRRTIENREKSLKVIKALKASGINNTTEVAVKQTAAQLYDAQEIESDLTGRIQLAENRLSILLGQAPQKIQRGKLSQQSFSNDLTTGVPLAMISNRPDLKAAEQGLIQAFQLTNKARAEMYPSLTLTAGLGLMSNDISKVLLSNSFYHNLMAGLSQPIFNGRQLKTAHEVAKTKEEEALLNFEKSILVASQEVNDAMVNYETAGDRIESKMKSYEAYRIATKQSERLLENGMINYLEVLTAKENELSTELTLVDLRREQLASVVNLYVALGGGWSND</sequence>
<dbReference type="InterPro" id="IPR003423">
    <property type="entry name" value="OMP_efflux"/>
</dbReference>
<organism evidence="3 4">
    <name type="scientific">Aureibacter tunicatorum</name>
    <dbReference type="NCBI Taxonomy" id="866807"/>
    <lineage>
        <taxon>Bacteria</taxon>
        <taxon>Pseudomonadati</taxon>
        <taxon>Bacteroidota</taxon>
        <taxon>Cytophagia</taxon>
        <taxon>Cytophagales</taxon>
        <taxon>Persicobacteraceae</taxon>
        <taxon>Aureibacter</taxon>
    </lineage>
</organism>
<dbReference type="Gene3D" id="1.20.1600.10">
    <property type="entry name" value="Outer membrane efflux proteins (OEP)"/>
    <property type="match status" value="1"/>
</dbReference>
<evidence type="ECO:0000256" key="1">
    <source>
        <dbReference type="ARBA" id="ARBA00007613"/>
    </source>
</evidence>
<keyword evidence="2" id="KW-0472">Membrane</keyword>
<dbReference type="EMBL" id="JAVDQD010000005">
    <property type="protein sequence ID" value="MDR6240804.1"/>
    <property type="molecule type" value="Genomic_DNA"/>
</dbReference>
<evidence type="ECO:0000313" key="3">
    <source>
        <dbReference type="EMBL" id="MDR6240804.1"/>
    </source>
</evidence>
<keyword evidence="2" id="KW-0564">Palmitate</keyword>
<dbReference type="PROSITE" id="PS51257">
    <property type="entry name" value="PROKAR_LIPOPROTEIN"/>
    <property type="match status" value="1"/>
</dbReference>
<keyword evidence="4" id="KW-1185">Reference proteome</keyword>
<keyword evidence="2 3" id="KW-0449">Lipoprotein</keyword>
<dbReference type="Proteomes" id="UP001185092">
    <property type="component" value="Unassembled WGS sequence"/>
</dbReference>
<evidence type="ECO:0000256" key="2">
    <source>
        <dbReference type="RuleBase" id="RU362097"/>
    </source>
</evidence>
<comment type="subcellular location">
    <subcellularLocation>
        <location evidence="2">Cell membrane</location>
        <topology evidence="2">Lipid-anchor</topology>
    </subcellularLocation>
</comment>
<dbReference type="GO" id="GO:0005886">
    <property type="term" value="C:plasma membrane"/>
    <property type="evidence" value="ECO:0007669"/>
    <property type="project" value="UniProtKB-SubCell"/>
</dbReference>
<comment type="caution">
    <text evidence="3">The sequence shown here is derived from an EMBL/GenBank/DDBJ whole genome shotgun (WGS) entry which is preliminary data.</text>
</comment>
<dbReference type="AlphaFoldDB" id="A0AAE4BS33"/>
<comment type="similarity">
    <text evidence="1 2">Belongs to the outer membrane factor (OMF) (TC 1.B.17) family.</text>
</comment>
<dbReference type="PANTHER" id="PTHR30203">
    <property type="entry name" value="OUTER MEMBRANE CATION EFFLUX PROTEIN"/>
    <property type="match status" value="1"/>
</dbReference>
<dbReference type="Pfam" id="PF02321">
    <property type="entry name" value="OEP"/>
    <property type="match status" value="2"/>
</dbReference>
<dbReference type="InterPro" id="IPR010131">
    <property type="entry name" value="MdtP/NodT-like"/>
</dbReference>
<name>A0AAE4BS33_9BACT</name>
<dbReference type="SUPFAM" id="SSF56954">
    <property type="entry name" value="Outer membrane efflux proteins (OEP)"/>
    <property type="match status" value="1"/>
</dbReference>
<proteinExistence type="inferred from homology"/>
<keyword evidence="2" id="KW-1134">Transmembrane beta strand</keyword>
<reference evidence="3" key="1">
    <citation type="submission" date="2023-07" db="EMBL/GenBank/DDBJ databases">
        <title>Genomic Encyclopedia of Type Strains, Phase IV (KMG-IV): sequencing the most valuable type-strain genomes for metagenomic binning, comparative biology and taxonomic classification.</title>
        <authorList>
            <person name="Goeker M."/>
        </authorList>
    </citation>
    <scope>NUCLEOTIDE SEQUENCE</scope>
    <source>
        <strain evidence="3">DSM 26174</strain>
    </source>
</reference>
<evidence type="ECO:0000313" key="4">
    <source>
        <dbReference type="Proteomes" id="UP001185092"/>
    </source>
</evidence>
<protein>
    <submittedName>
        <fullName evidence="3">NodT family efflux transporter outer membrane factor (OMF) lipoprotein</fullName>
    </submittedName>
</protein>
<dbReference type="PANTHER" id="PTHR30203:SF33">
    <property type="entry name" value="BLR4455 PROTEIN"/>
    <property type="match status" value="1"/>
</dbReference>
<gene>
    <name evidence="3" type="ORF">HNQ88_003880</name>
</gene>
<dbReference type="NCBIfam" id="TIGR01845">
    <property type="entry name" value="outer_NodT"/>
    <property type="match status" value="1"/>
</dbReference>
<dbReference type="RefSeq" id="WP_309941070.1">
    <property type="nucleotide sequence ID" value="NZ_AP025306.1"/>
</dbReference>